<protein>
    <submittedName>
        <fullName evidence="1">Uncharacterized protein</fullName>
    </submittedName>
</protein>
<organism evidence="1 2">
    <name type="scientific">Methanohalarchaeum thermophilum</name>
    <dbReference type="NCBI Taxonomy" id="1903181"/>
    <lineage>
        <taxon>Archaea</taxon>
        <taxon>Methanobacteriati</taxon>
        <taxon>Methanobacteriota</taxon>
        <taxon>Methanonatronarchaeia</taxon>
        <taxon>Methanonatronarchaeales</taxon>
        <taxon>Methanonatronarchaeaceae</taxon>
        <taxon>Candidatus Methanohalarchaeum</taxon>
    </lineage>
</organism>
<dbReference type="AlphaFoldDB" id="A0A1Q6DVJ3"/>
<evidence type="ECO:0000313" key="2">
    <source>
        <dbReference type="Proteomes" id="UP000185744"/>
    </source>
</evidence>
<dbReference type="Proteomes" id="UP000185744">
    <property type="component" value="Unassembled WGS sequence"/>
</dbReference>
<sequence length="52" mass="5653">MNEFLGIGEAELGTRPQKALALCTNSGFSAKKVLAEQRTNGNNTELMEVQLE</sequence>
<keyword evidence="2" id="KW-1185">Reference proteome</keyword>
<dbReference type="EMBL" id="MSDW01000001">
    <property type="protein sequence ID" value="OKY78332.1"/>
    <property type="molecule type" value="Genomic_DNA"/>
</dbReference>
<accession>A0A1Q6DVJ3</accession>
<gene>
    <name evidence="1" type="ORF">BTN85_0821</name>
</gene>
<reference evidence="1" key="1">
    <citation type="submission" date="2016-12" db="EMBL/GenBank/DDBJ databases">
        <title>Discovery of methanogenic haloarchaea.</title>
        <authorList>
            <person name="Sorokin D.Y."/>
            <person name="Makarova K.S."/>
            <person name="Abbas B."/>
            <person name="Ferrer M."/>
            <person name="Golyshin P.N."/>
        </authorList>
    </citation>
    <scope>NUCLEOTIDE SEQUENCE [LARGE SCALE GENOMIC DNA]</scope>
    <source>
        <strain evidence="1">HMET1</strain>
    </source>
</reference>
<proteinExistence type="predicted"/>
<comment type="caution">
    <text evidence="1">The sequence shown here is derived from an EMBL/GenBank/DDBJ whole genome shotgun (WGS) entry which is preliminary data.</text>
</comment>
<evidence type="ECO:0000313" key="1">
    <source>
        <dbReference type="EMBL" id="OKY78332.1"/>
    </source>
</evidence>
<dbReference type="InParanoid" id="A0A1Q6DVJ3"/>
<name>A0A1Q6DVJ3_METT1</name>
<dbReference type="STRING" id="1903181.BTN85_0821"/>